<dbReference type="InterPro" id="IPR044549">
    <property type="entry name" value="bHLH_AtIBH1-like"/>
</dbReference>
<comment type="caution">
    <text evidence="7">The sequence shown here is derived from an EMBL/GenBank/DDBJ whole genome shotgun (WGS) entry which is preliminary data.</text>
</comment>
<dbReference type="GO" id="GO:0005634">
    <property type="term" value="C:nucleus"/>
    <property type="evidence" value="ECO:0007669"/>
    <property type="project" value="UniProtKB-SubCell"/>
</dbReference>
<reference evidence="7 8" key="1">
    <citation type="submission" date="2024-10" db="EMBL/GenBank/DDBJ databases">
        <authorList>
            <person name="Ryan C."/>
        </authorList>
    </citation>
    <scope>NUCLEOTIDE SEQUENCE [LARGE SCALE GENOMIC DNA]</scope>
</reference>
<evidence type="ECO:0000256" key="3">
    <source>
        <dbReference type="ARBA" id="ARBA00023163"/>
    </source>
</evidence>
<evidence type="ECO:0000256" key="2">
    <source>
        <dbReference type="ARBA" id="ARBA00023015"/>
    </source>
</evidence>
<evidence type="ECO:0000256" key="1">
    <source>
        <dbReference type="ARBA" id="ARBA00004123"/>
    </source>
</evidence>
<keyword evidence="3" id="KW-0804">Transcription</keyword>
<dbReference type="InterPro" id="IPR059002">
    <property type="entry name" value="IBH1_N"/>
</dbReference>
<dbReference type="CDD" id="cd11444">
    <property type="entry name" value="bHLH_AtIBH1_like"/>
    <property type="match status" value="1"/>
</dbReference>
<feature type="domain" description="IBH1-like N-terminal" evidence="6">
    <location>
        <begin position="37"/>
        <end position="96"/>
    </location>
</feature>
<dbReference type="AlphaFoldDB" id="A0ABC9GUT5"/>
<sequence>MSSSADGRNRNRNRKRDSDSDSDQSQPPSKWRTPRSQQAYSSKLLDALRLVRAGGGGATTTSCSGRQVRDAAYRALAVAARGRSRWSRAILARRRRALHLQRVAVPARSVSGSGGQSVVASKALALGRLVPGCRRLSLPALLAEVSDYIAALQMQVRAMTQLTEDLAAASPTA</sequence>
<feature type="region of interest" description="Disordered" evidence="5">
    <location>
        <begin position="1"/>
        <end position="39"/>
    </location>
</feature>
<comment type="subcellular location">
    <subcellularLocation>
        <location evidence="1">Nucleus</location>
    </subcellularLocation>
</comment>
<dbReference type="Pfam" id="PF26576">
    <property type="entry name" value="IBH1_N"/>
    <property type="match status" value="1"/>
</dbReference>
<evidence type="ECO:0000313" key="8">
    <source>
        <dbReference type="Proteomes" id="UP001497457"/>
    </source>
</evidence>
<dbReference type="InterPro" id="IPR044660">
    <property type="entry name" value="IBH1-like"/>
</dbReference>
<dbReference type="Proteomes" id="UP001497457">
    <property type="component" value="Unassembled WGS sequence"/>
</dbReference>
<organism evidence="7 8">
    <name type="scientific">Urochloa decumbens</name>
    <dbReference type="NCBI Taxonomy" id="240449"/>
    <lineage>
        <taxon>Eukaryota</taxon>
        <taxon>Viridiplantae</taxon>
        <taxon>Streptophyta</taxon>
        <taxon>Embryophyta</taxon>
        <taxon>Tracheophyta</taxon>
        <taxon>Spermatophyta</taxon>
        <taxon>Magnoliopsida</taxon>
        <taxon>Liliopsida</taxon>
        <taxon>Poales</taxon>
        <taxon>Poaceae</taxon>
        <taxon>PACMAD clade</taxon>
        <taxon>Panicoideae</taxon>
        <taxon>Panicodae</taxon>
        <taxon>Paniceae</taxon>
        <taxon>Melinidinae</taxon>
        <taxon>Urochloa</taxon>
    </lineage>
</organism>
<proteinExistence type="predicted"/>
<keyword evidence="8" id="KW-1185">Reference proteome</keyword>
<evidence type="ECO:0000313" key="7">
    <source>
        <dbReference type="EMBL" id="CAM0145056.1"/>
    </source>
</evidence>
<gene>
    <name evidence="7" type="ORF">URODEC1_LOCUS118832</name>
</gene>
<evidence type="ECO:0000256" key="5">
    <source>
        <dbReference type="SAM" id="MobiDB-lite"/>
    </source>
</evidence>
<dbReference type="PANTHER" id="PTHR33124">
    <property type="entry name" value="TRANSCRIPTION FACTOR IBH1-LIKE 1"/>
    <property type="match status" value="1"/>
</dbReference>
<protein>
    <recommendedName>
        <fullName evidence="6">IBH1-like N-terminal domain-containing protein</fullName>
    </recommendedName>
</protein>
<name>A0ABC9GUT5_9POAL</name>
<keyword evidence="4" id="KW-0539">Nucleus</keyword>
<evidence type="ECO:0000256" key="4">
    <source>
        <dbReference type="ARBA" id="ARBA00023242"/>
    </source>
</evidence>
<keyword evidence="2" id="KW-0805">Transcription regulation</keyword>
<dbReference type="EMBL" id="CAXIPR030000132">
    <property type="protein sequence ID" value="CAM0145056.1"/>
    <property type="molecule type" value="Genomic_DNA"/>
</dbReference>
<dbReference type="PANTHER" id="PTHR33124:SF12">
    <property type="entry name" value="TRANSCRIPTION FACTOR BHLH148"/>
    <property type="match status" value="1"/>
</dbReference>
<evidence type="ECO:0000259" key="6">
    <source>
        <dbReference type="Pfam" id="PF26576"/>
    </source>
</evidence>
<accession>A0ABC9GUT5</accession>